<reference evidence="2 3" key="1">
    <citation type="journal article" date="2014" name="Nat. Commun.">
        <title>Molecular traces of alternative social organization in a termite genome.</title>
        <authorList>
            <person name="Terrapon N."/>
            <person name="Li C."/>
            <person name="Robertson H.M."/>
            <person name="Ji L."/>
            <person name="Meng X."/>
            <person name="Booth W."/>
            <person name="Chen Z."/>
            <person name="Childers C.P."/>
            <person name="Glastad K.M."/>
            <person name="Gokhale K."/>
            <person name="Gowin J."/>
            <person name="Gronenberg W."/>
            <person name="Hermansen R.A."/>
            <person name="Hu H."/>
            <person name="Hunt B.G."/>
            <person name="Huylmans A.K."/>
            <person name="Khalil S.M."/>
            <person name="Mitchell R.D."/>
            <person name="Munoz-Torres M.C."/>
            <person name="Mustard J.A."/>
            <person name="Pan H."/>
            <person name="Reese J.T."/>
            <person name="Scharf M.E."/>
            <person name="Sun F."/>
            <person name="Vogel H."/>
            <person name="Xiao J."/>
            <person name="Yang W."/>
            <person name="Yang Z."/>
            <person name="Yang Z."/>
            <person name="Zhou J."/>
            <person name="Zhu J."/>
            <person name="Brent C.S."/>
            <person name="Elsik C.G."/>
            <person name="Goodisman M.A."/>
            <person name="Liberles D.A."/>
            <person name="Roe R.M."/>
            <person name="Vargo E.L."/>
            <person name="Vilcinskas A."/>
            <person name="Wang J."/>
            <person name="Bornberg-Bauer E."/>
            <person name="Korb J."/>
            <person name="Zhang G."/>
            <person name="Liebig J."/>
        </authorList>
    </citation>
    <scope>NUCLEOTIDE SEQUENCE [LARGE SCALE GENOMIC DNA]</scope>
    <source>
        <tissue evidence="2">Whole organism</tissue>
    </source>
</reference>
<gene>
    <name evidence="2" type="ORF">L798_11423</name>
</gene>
<keyword evidence="3" id="KW-1185">Reference proteome</keyword>
<dbReference type="InParanoid" id="A0A067R7M3"/>
<dbReference type="InterPro" id="IPR037658">
    <property type="entry name" value="CBARP"/>
</dbReference>
<feature type="compositionally biased region" description="Polar residues" evidence="1">
    <location>
        <begin position="83"/>
        <end position="96"/>
    </location>
</feature>
<dbReference type="GO" id="GO:0005886">
    <property type="term" value="C:plasma membrane"/>
    <property type="evidence" value="ECO:0007669"/>
    <property type="project" value="TreeGrafter"/>
</dbReference>
<dbReference type="GO" id="GO:0030141">
    <property type="term" value="C:secretory granule"/>
    <property type="evidence" value="ECO:0007669"/>
    <property type="project" value="TreeGrafter"/>
</dbReference>
<dbReference type="AlphaFoldDB" id="A0A067R7M3"/>
<dbReference type="Proteomes" id="UP000027135">
    <property type="component" value="Unassembled WGS sequence"/>
</dbReference>
<dbReference type="PANTHER" id="PTHR28597">
    <property type="entry name" value="VOLTAGE-DEPENDENT CALCIUM CHANNEL BETA SUBUNIT-ASSOCIATED REGULATORY PROTEIN"/>
    <property type="match status" value="1"/>
</dbReference>
<proteinExistence type="predicted"/>
<feature type="region of interest" description="Disordered" evidence="1">
    <location>
        <begin position="302"/>
        <end position="325"/>
    </location>
</feature>
<evidence type="ECO:0000313" key="3">
    <source>
        <dbReference type="Proteomes" id="UP000027135"/>
    </source>
</evidence>
<sequence>MYINAANSRMKCTVRSVCQCESLSLNSSRESIDTIDNEHYSTDTSFVDQPTNYGIDGSSVDRQERRLEQLRADSGYRSMENPPATNLGTHQQSFDTTGRPPHHIPIDYHIEMPVCYNTSRDSQGSAADLSTKRRDSFKSVNRSMSAGYNTAMVQYCHEVDEGVAELQSPLGPNISFGSWERCQRKNYHSASRRRREFGFGGGRHALAHVAESKYSRSQIFQTVGAGYTRDYSVDQKSDALFREFSRCDPVKTRASGVHRQQFIHSLPYPVRDHIKELSQPQDSDEGLLALDMTKKESDDLLTTLDSDHCEDNYDSSDSDEDDDSD</sequence>
<organism evidence="2 3">
    <name type="scientific">Zootermopsis nevadensis</name>
    <name type="common">Dampwood termite</name>
    <dbReference type="NCBI Taxonomy" id="136037"/>
    <lineage>
        <taxon>Eukaryota</taxon>
        <taxon>Metazoa</taxon>
        <taxon>Ecdysozoa</taxon>
        <taxon>Arthropoda</taxon>
        <taxon>Hexapoda</taxon>
        <taxon>Insecta</taxon>
        <taxon>Pterygota</taxon>
        <taxon>Neoptera</taxon>
        <taxon>Polyneoptera</taxon>
        <taxon>Dictyoptera</taxon>
        <taxon>Blattodea</taxon>
        <taxon>Blattoidea</taxon>
        <taxon>Termitoidae</taxon>
        <taxon>Termopsidae</taxon>
        <taxon>Zootermopsis</taxon>
    </lineage>
</organism>
<protein>
    <submittedName>
        <fullName evidence="2">Uncharacterized protein</fullName>
    </submittedName>
</protein>
<dbReference type="GO" id="GO:0044325">
    <property type="term" value="F:transmembrane transporter binding"/>
    <property type="evidence" value="ECO:0007669"/>
    <property type="project" value="InterPro"/>
</dbReference>
<name>A0A067R7M3_ZOONE</name>
<dbReference type="GO" id="GO:0045955">
    <property type="term" value="P:negative regulation of calcium ion-dependent exocytosis"/>
    <property type="evidence" value="ECO:0007669"/>
    <property type="project" value="TreeGrafter"/>
</dbReference>
<dbReference type="EMBL" id="KK852888">
    <property type="protein sequence ID" value="KDR14331.1"/>
    <property type="molecule type" value="Genomic_DNA"/>
</dbReference>
<evidence type="ECO:0000256" key="1">
    <source>
        <dbReference type="SAM" id="MobiDB-lite"/>
    </source>
</evidence>
<feature type="region of interest" description="Disordered" evidence="1">
    <location>
        <begin position="76"/>
        <end position="97"/>
    </location>
</feature>
<accession>A0A067R7M3</accession>
<evidence type="ECO:0000313" key="2">
    <source>
        <dbReference type="EMBL" id="KDR14331.1"/>
    </source>
</evidence>
<feature type="compositionally biased region" description="Acidic residues" evidence="1">
    <location>
        <begin position="312"/>
        <end position="325"/>
    </location>
</feature>
<dbReference type="PANTHER" id="PTHR28597:SF1">
    <property type="entry name" value="VOLTAGE-DEPENDENT CALCIUM CHANNEL BETA SUBUNIT-ASSOCIATED REGULATORY PROTEIN"/>
    <property type="match status" value="1"/>
</dbReference>